<dbReference type="AlphaFoldDB" id="A0A1G2EHA7"/>
<dbReference type="Gene3D" id="3.30.1360.40">
    <property type="match status" value="1"/>
</dbReference>
<evidence type="ECO:0000256" key="3">
    <source>
        <dbReference type="SAM" id="Coils"/>
    </source>
</evidence>
<evidence type="ECO:0000256" key="2">
    <source>
        <dbReference type="ARBA" id="ARBA00022917"/>
    </source>
</evidence>
<feature type="domain" description="Ribosome recycling factor" evidence="4">
    <location>
        <begin position="22"/>
        <end position="183"/>
    </location>
</feature>
<accession>A0A1G2EHA7</accession>
<dbReference type="SUPFAM" id="SSF55194">
    <property type="entry name" value="Ribosome recycling factor, RRF"/>
    <property type="match status" value="1"/>
</dbReference>
<comment type="caution">
    <text evidence="5">The sequence shown here is derived from an EMBL/GenBank/DDBJ whole genome shotgun (WGS) entry which is preliminary data.</text>
</comment>
<keyword evidence="2" id="KW-0648">Protein biosynthesis</keyword>
<dbReference type="STRING" id="1801672.A2896_02640"/>
<proteinExistence type="inferred from homology"/>
<comment type="similarity">
    <text evidence="1">Belongs to the RRF family.</text>
</comment>
<evidence type="ECO:0000313" key="6">
    <source>
        <dbReference type="Proteomes" id="UP000178647"/>
    </source>
</evidence>
<dbReference type="InterPro" id="IPR023584">
    <property type="entry name" value="Ribosome_recyc_fac_dom"/>
</dbReference>
<dbReference type="PANTHER" id="PTHR20982">
    <property type="entry name" value="RIBOSOME RECYCLING FACTOR"/>
    <property type="match status" value="1"/>
</dbReference>
<dbReference type="EMBL" id="MHMH01000006">
    <property type="protein sequence ID" value="OGZ24750.1"/>
    <property type="molecule type" value="Genomic_DNA"/>
</dbReference>
<dbReference type="FunFam" id="3.30.1360.40:FF:000001">
    <property type="entry name" value="Ribosome-recycling factor"/>
    <property type="match status" value="1"/>
</dbReference>
<sequence>MEYKEIINKIKPEMDKVVGFLEGELGKIRTGRATPSLVEDVVADCFGQKFPLKQLAAISTPEAKQILIQPWDKSYIEGIVAALSKTGIGINPIVDKDTVRITLPPLTEDYRKDLLRLLSEKQEQAKQTVRRWREEAWKEVQDGFKEGKIREDDKFRAKDELQELVDDYQKKINTLAEKKKKEISE</sequence>
<dbReference type="GO" id="GO:0006412">
    <property type="term" value="P:translation"/>
    <property type="evidence" value="ECO:0007669"/>
    <property type="project" value="UniProtKB-KW"/>
</dbReference>
<evidence type="ECO:0000259" key="4">
    <source>
        <dbReference type="Pfam" id="PF01765"/>
    </source>
</evidence>
<dbReference type="InterPro" id="IPR036191">
    <property type="entry name" value="RRF_sf"/>
</dbReference>
<reference evidence="5 6" key="1">
    <citation type="journal article" date="2016" name="Nat. Commun.">
        <title>Thousands of microbial genomes shed light on interconnected biogeochemical processes in an aquifer system.</title>
        <authorList>
            <person name="Anantharaman K."/>
            <person name="Brown C.T."/>
            <person name="Hug L.A."/>
            <person name="Sharon I."/>
            <person name="Castelle C.J."/>
            <person name="Probst A.J."/>
            <person name="Thomas B.C."/>
            <person name="Singh A."/>
            <person name="Wilkins M.J."/>
            <person name="Karaoz U."/>
            <person name="Brodie E.L."/>
            <person name="Williams K.H."/>
            <person name="Hubbard S.S."/>
            <person name="Banfield J.F."/>
        </authorList>
    </citation>
    <scope>NUCLEOTIDE SEQUENCE [LARGE SCALE GENOMIC DNA]</scope>
</reference>
<dbReference type="Gene3D" id="1.10.132.20">
    <property type="entry name" value="Ribosome-recycling factor"/>
    <property type="match status" value="1"/>
</dbReference>
<dbReference type="Proteomes" id="UP000178647">
    <property type="component" value="Unassembled WGS sequence"/>
</dbReference>
<dbReference type="PANTHER" id="PTHR20982:SF3">
    <property type="entry name" value="MITOCHONDRIAL RIBOSOME RECYCLING FACTOR PSEUDO 1"/>
    <property type="match status" value="1"/>
</dbReference>
<evidence type="ECO:0000256" key="1">
    <source>
        <dbReference type="ARBA" id="ARBA00005912"/>
    </source>
</evidence>
<evidence type="ECO:0000313" key="5">
    <source>
        <dbReference type="EMBL" id="OGZ24750.1"/>
    </source>
</evidence>
<organism evidence="5 6">
    <name type="scientific">Candidatus Nealsonbacteria bacterium RIFCSPLOWO2_01_FULL_43_32</name>
    <dbReference type="NCBI Taxonomy" id="1801672"/>
    <lineage>
        <taxon>Bacteria</taxon>
        <taxon>Candidatus Nealsoniibacteriota</taxon>
    </lineage>
</organism>
<dbReference type="NCBIfam" id="TIGR00496">
    <property type="entry name" value="frr"/>
    <property type="match status" value="1"/>
</dbReference>
<dbReference type="GO" id="GO:0043023">
    <property type="term" value="F:ribosomal large subunit binding"/>
    <property type="evidence" value="ECO:0007669"/>
    <property type="project" value="TreeGrafter"/>
</dbReference>
<name>A0A1G2EHA7_9BACT</name>
<keyword evidence="3" id="KW-0175">Coiled coil</keyword>
<dbReference type="InterPro" id="IPR002661">
    <property type="entry name" value="Ribosome_recyc_fac"/>
</dbReference>
<dbReference type="Pfam" id="PF01765">
    <property type="entry name" value="RRF"/>
    <property type="match status" value="1"/>
</dbReference>
<gene>
    <name evidence="5" type="ORF">A2896_02640</name>
</gene>
<feature type="coiled-coil region" evidence="3">
    <location>
        <begin position="111"/>
        <end position="185"/>
    </location>
</feature>
<protein>
    <submittedName>
        <fullName evidence="5">Ribosome recycling factor</fullName>
    </submittedName>
</protein>